<dbReference type="SUPFAM" id="SSF50494">
    <property type="entry name" value="Trypsin-like serine proteases"/>
    <property type="match status" value="1"/>
</dbReference>
<dbReference type="PANTHER" id="PTHR38469">
    <property type="entry name" value="PERIPLASMIC PEPTIDASE SUBFAMILY S1B"/>
    <property type="match status" value="1"/>
</dbReference>
<dbReference type="GO" id="GO:0043171">
    <property type="term" value="P:peptide catabolic process"/>
    <property type="evidence" value="ECO:0007669"/>
    <property type="project" value="UniProtKB-UniRule"/>
</dbReference>
<protein>
    <recommendedName>
        <fullName evidence="7">Dipeptidyl-peptidase</fullName>
        <ecNumber evidence="7">3.4.14.-</ecNumber>
    </recommendedName>
</protein>
<dbReference type="GO" id="GO:0070009">
    <property type="term" value="F:serine-type aminopeptidase activity"/>
    <property type="evidence" value="ECO:0007669"/>
    <property type="project" value="UniProtKB-UniRule"/>
</dbReference>
<evidence type="ECO:0000256" key="6">
    <source>
        <dbReference type="ARBA" id="ARBA00022825"/>
    </source>
</evidence>
<name>A0A2S7SXL0_9BACT</name>
<comment type="function">
    <text evidence="7">Catalyzes the removal of dipeptides from the N-terminus of oligopeptides.</text>
</comment>
<evidence type="ECO:0000256" key="4">
    <source>
        <dbReference type="ARBA" id="ARBA00022729"/>
    </source>
</evidence>
<dbReference type="EMBL" id="PPSL01000002">
    <property type="protein sequence ID" value="PQJ11474.1"/>
    <property type="molecule type" value="Genomic_DNA"/>
</dbReference>
<organism evidence="8 9">
    <name type="scientific">Flavipsychrobacter stenotrophus</name>
    <dbReference type="NCBI Taxonomy" id="2077091"/>
    <lineage>
        <taxon>Bacteria</taxon>
        <taxon>Pseudomonadati</taxon>
        <taxon>Bacteroidota</taxon>
        <taxon>Chitinophagia</taxon>
        <taxon>Chitinophagales</taxon>
        <taxon>Chitinophagaceae</taxon>
        <taxon>Flavipsychrobacter</taxon>
    </lineage>
</organism>
<dbReference type="GO" id="GO:0008239">
    <property type="term" value="F:dipeptidyl-peptidase activity"/>
    <property type="evidence" value="ECO:0007669"/>
    <property type="project" value="UniProtKB-UniRule"/>
</dbReference>
<accession>A0A2S7SXL0</accession>
<evidence type="ECO:0000313" key="9">
    <source>
        <dbReference type="Proteomes" id="UP000239872"/>
    </source>
</evidence>
<dbReference type="Pfam" id="PF10459">
    <property type="entry name" value="Peptidase_S46"/>
    <property type="match status" value="1"/>
</dbReference>
<dbReference type="AlphaFoldDB" id="A0A2S7SXL0"/>
<sequence>MFESKRLRLALGFICILNITLCAFFEAGAKEGMWIPSTIKKHENQMKALGLEIPVEMIYNDGGTGLNNAVVLFGKGCTGEIISSKGLVLTNHHCGYGTVQGLTSLEKDYFATGFFAKSIKEEIPCPGLTVTFIRRIENVTSKITTGISDTLRDAIRDTLIANRIKVVEKDYAKITGMDATIKSYFEGNQYWIAITETYKDIRLTAFPPNGIGTFGGDDENWVWPRHTGDFSVFRVYAGADNKPAPYAAGNKPYDASQFFNISLKGYKEGDFSMVYGFPGTTMEYISSGELNQVYSIIDPISIEARTRRLDVWTEHMTEHRDVFLKYTSKRAGVANGWKKWQGEIEGLRVNNAIEKKELYEKGFQQWAMNTATDPYVKTLLPQLKTEVDNIDGVLFHEQHIKEELLAIELIATGAAMEKMQACFRAKFTQAQLTDTLQKLTKALDGFYKNYDMETDKDLFASLMPLYVKNCKKEMPAYYKKQYHRNLRNSNRWARKVYRSSMLASQEKMMAFANTAKVNDSNKLKNDHAYLLYTSIATLRKEKITPKIDAYRAKKHFLNRLYINAQMNYETERDFYPDANLSLRVMFGQVQGLDPDGDAPYSYQTKLADVVALDDSNSLSFKVPAKLKDLYNKKDFGRWALNGDVPVAFIASNHTSGGNSGSPILNSKGELIGTNFDRAYEGTMSDYLFDPNRCRNISVDIRYTLFILEKFGGAGWLIDEMKIAK</sequence>
<evidence type="ECO:0000256" key="1">
    <source>
        <dbReference type="ARBA" id="ARBA00010491"/>
    </source>
</evidence>
<gene>
    <name evidence="8" type="ORF">CJD36_006640</name>
</gene>
<dbReference type="InterPro" id="IPR043504">
    <property type="entry name" value="Peptidase_S1_PA_chymotrypsin"/>
</dbReference>
<evidence type="ECO:0000313" key="8">
    <source>
        <dbReference type="EMBL" id="PQJ11474.1"/>
    </source>
</evidence>
<dbReference type="GO" id="GO:0006508">
    <property type="term" value="P:proteolysis"/>
    <property type="evidence" value="ECO:0007669"/>
    <property type="project" value="UniProtKB-KW"/>
</dbReference>
<dbReference type="Proteomes" id="UP000239872">
    <property type="component" value="Unassembled WGS sequence"/>
</dbReference>
<dbReference type="PANTHER" id="PTHR38469:SF1">
    <property type="entry name" value="PERIPLASMIC PEPTIDASE SUBFAMILY S1B"/>
    <property type="match status" value="1"/>
</dbReference>
<comment type="caution">
    <text evidence="8">The sequence shown here is derived from an EMBL/GenBank/DDBJ whole genome shotgun (WGS) entry which is preliminary data.</text>
</comment>
<dbReference type="OrthoDB" id="9805367at2"/>
<dbReference type="EC" id="3.4.14.-" evidence="7"/>
<keyword evidence="9" id="KW-1185">Reference proteome</keyword>
<dbReference type="InterPro" id="IPR009003">
    <property type="entry name" value="Peptidase_S1_PA"/>
</dbReference>
<keyword evidence="4" id="KW-0732">Signal</keyword>
<evidence type="ECO:0000256" key="3">
    <source>
        <dbReference type="ARBA" id="ARBA00022670"/>
    </source>
</evidence>
<evidence type="ECO:0000256" key="5">
    <source>
        <dbReference type="ARBA" id="ARBA00022801"/>
    </source>
</evidence>
<dbReference type="InterPro" id="IPR019500">
    <property type="entry name" value="Pep_S46"/>
</dbReference>
<keyword evidence="6 7" id="KW-0720">Serine protease</keyword>
<evidence type="ECO:0000256" key="2">
    <source>
        <dbReference type="ARBA" id="ARBA00022438"/>
    </source>
</evidence>
<keyword evidence="5 7" id="KW-0378">Hydrolase</keyword>
<keyword evidence="3 7" id="KW-0645">Protease</keyword>
<comment type="similarity">
    <text evidence="1 7">Belongs to the peptidase S46 family.</text>
</comment>
<proteinExistence type="inferred from homology"/>
<keyword evidence="2 7" id="KW-0031">Aminopeptidase</keyword>
<dbReference type="Gene3D" id="2.40.10.10">
    <property type="entry name" value="Trypsin-like serine proteases"/>
    <property type="match status" value="1"/>
</dbReference>
<evidence type="ECO:0000256" key="7">
    <source>
        <dbReference type="RuleBase" id="RU366067"/>
    </source>
</evidence>
<reference evidence="8 9" key="1">
    <citation type="submission" date="2018-01" db="EMBL/GenBank/DDBJ databases">
        <title>A novel member of the phylum Bacteroidetes isolated from glacier ice.</title>
        <authorList>
            <person name="Liu Q."/>
            <person name="Xin Y.-H."/>
        </authorList>
    </citation>
    <scope>NUCLEOTIDE SEQUENCE [LARGE SCALE GENOMIC DNA]</scope>
    <source>
        <strain evidence="8 9">RB1R16</strain>
    </source>
</reference>